<organism evidence="2 3">
    <name type="scientific">Enhygromyxa salina</name>
    <dbReference type="NCBI Taxonomy" id="215803"/>
    <lineage>
        <taxon>Bacteria</taxon>
        <taxon>Pseudomonadati</taxon>
        <taxon>Myxococcota</taxon>
        <taxon>Polyangia</taxon>
        <taxon>Nannocystales</taxon>
        <taxon>Nannocystaceae</taxon>
        <taxon>Enhygromyxa</taxon>
    </lineage>
</organism>
<feature type="compositionally biased region" description="Pro residues" evidence="1">
    <location>
        <begin position="1"/>
        <end position="15"/>
    </location>
</feature>
<accession>A0A0C2CY01</accession>
<gene>
    <name evidence="2" type="ORF">DB30_06683</name>
</gene>
<comment type="caution">
    <text evidence="2">The sequence shown here is derived from an EMBL/GenBank/DDBJ whole genome shotgun (WGS) entry which is preliminary data.</text>
</comment>
<dbReference type="EMBL" id="JMCC02000071">
    <property type="protein sequence ID" value="KIG14535.1"/>
    <property type="molecule type" value="Genomic_DNA"/>
</dbReference>
<name>A0A0C2CY01_9BACT</name>
<sequence length="51" mass="4851">MAPTPRSAPPKPLGPRCPEAAHAARPTSAAGLAPPAAHAAVPTPTATGCSA</sequence>
<feature type="compositionally biased region" description="Low complexity" evidence="1">
    <location>
        <begin position="26"/>
        <end position="51"/>
    </location>
</feature>
<evidence type="ECO:0000313" key="2">
    <source>
        <dbReference type="EMBL" id="KIG14535.1"/>
    </source>
</evidence>
<proteinExistence type="predicted"/>
<protein>
    <submittedName>
        <fullName evidence="2">Uncharacterized protein</fullName>
    </submittedName>
</protein>
<evidence type="ECO:0000313" key="3">
    <source>
        <dbReference type="Proteomes" id="UP000031599"/>
    </source>
</evidence>
<feature type="region of interest" description="Disordered" evidence="1">
    <location>
        <begin position="1"/>
        <end position="51"/>
    </location>
</feature>
<evidence type="ECO:0000256" key="1">
    <source>
        <dbReference type="SAM" id="MobiDB-lite"/>
    </source>
</evidence>
<dbReference type="Proteomes" id="UP000031599">
    <property type="component" value="Unassembled WGS sequence"/>
</dbReference>
<reference evidence="2 3" key="1">
    <citation type="submission" date="2014-12" db="EMBL/GenBank/DDBJ databases">
        <title>Genome assembly of Enhygromyxa salina DSM 15201.</title>
        <authorList>
            <person name="Sharma G."/>
            <person name="Subramanian S."/>
        </authorList>
    </citation>
    <scope>NUCLEOTIDE SEQUENCE [LARGE SCALE GENOMIC DNA]</scope>
    <source>
        <strain evidence="2 3">DSM 15201</strain>
    </source>
</reference>
<dbReference type="AlphaFoldDB" id="A0A0C2CY01"/>